<dbReference type="STRING" id="10195.A0A3M7QNZ9"/>
<dbReference type="EMBL" id="REGN01005548">
    <property type="protein sequence ID" value="RNA12959.1"/>
    <property type="molecule type" value="Genomic_DNA"/>
</dbReference>
<evidence type="ECO:0000313" key="2">
    <source>
        <dbReference type="Proteomes" id="UP000276133"/>
    </source>
</evidence>
<sequence length="167" mass="18109">MQPGGCTRASETSLSSTAGQLSSVASSLLGSLTNFGSSNLVNLTTQSTNTLNPDFCDYALKYVNGSKDDQYIFSATLDIKEEEPKSQTFQLGRNVRNKDMQLLDLVSMGKSAGSSSSYKSTGYVVTAKWQQSKTNSALQVLNEETQKNARVFMTRGGKPVEKLKNLI</sequence>
<evidence type="ECO:0000313" key="1">
    <source>
        <dbReference type="EMBL" id="RNA12959.1"/>
    </source>
</evidence>
<dbReference type="AlphaFoldDB" id="A0A3M7QNZ9"/>
<proteinExistence type="predicted"/>
<keyword evidence="2" id="KW-1185">Reference proteome</keyword>
<name>A0A3M7QNZ9_BRAPC</name>
<gene>
    <name evidence="1" type="ORF">BpHYR1_006605</name>
</gene>
<accession>A0A3M7QNZ9</accession>
<comment type="caution">
    <text evidence="1">The sequence shown here is derived from an EMBL/GenBank/DDBJ whole genome shotgun (WGS) entry which is preliminary data.</text>
</comment>
<reference evidence="1 2" key="1">
    <citation type="journal article" date="2018" name="Sci. Rep.">
        <title>Genomic signatures of local adaptation to the degree of environmental predictability in rotifers.</title>
        <authorList>
            <person name="Franch-Gras L."/>
            <person name="Hahn C."/>
            <person name="Garcia-Roger E.M."/>
            <person name="Carmona M.J."/>
            <person name="Serra M."/>
            <person name="Gomez A."/>
        </authorList>
    </citation>
    <scope>NUCLEOTIDE SEQUENCE [LARGE SCALE GENOMIC DNA]</scope>
    <source>
        <strain evidence="1">HYR1</strain>
    </source>
</reference>
<organism evidence="1 2">
    <name type="scientific">Brachionus plicatilis</name>
    <name type="common">Marine rotifer</name>
    <name type="synonym">Brachionus muelleri</name>
    <dbReference type="NCBI Taxonomy" id="10195"/>
    <lineage>
        <taxon>Eukaryota</taxon>
        <taxon>Metazoa</taxon>
        <taxon>Spiralia</taxon>
        <taxon>Gnathifera</taxon>
        <taxon>Rotifera</taxon>
        <taxon>Eurotatoria</taxon>
        <taxon>Monogononta</taxon>
        <taxon>Pseudotrocha</taxon>
        <taxon>Ploima</taxon>
        <taxon>Brachionidae</taxon>
        <taxon>Brachionus</taxon>
    </lineage>
</organism>
<dbReference type="OrthoDB" id="295078at2759"/>
<dbReference type="Proteomes" id="UP000276133">
    <property type="component" value="Unassembled WGS sequence"/>
</dbReference>
<protein>
    <submittedName>
        <fullName evidence="1">Rab GTPase-activating 1</fullName>
    </submittedName>
</protein>